<dbReference type="AlphaFoldDB" id="A0A8X6T6V0"/>
<comment type="caution">
    <text evidence="1">The sequence shown here is derived from an EMBL/GenBank/DDBJ whole genome shotgun (WGS) entry which is preliminary data.</text>
</comment>
<accession>A0A8X6T6V0</accession>
<dbReference type="Proteomes" id="UP000887159">
    <property type="component" value="Unassembled WGS sequence"/>
</dbReference>
<name>A0A8X6T6V0_TRICX</name>
<gene>
    <name evidence="1" type="primary">NCL1_57479</name>
    <name evidence="1" type="ORF">TNCV_2147661</name>
</gene>
<dbReference type="EMBL" id="BMAU01021354">
    <property type="protein sequence ID" value="GFY20073.1"/>
    <property type="molecule type" value="Genomic_DNA"/>
</dbReference>
<reference evidence="1" key="1">
    <citation type="submission" date="2020-08" db="EMBL/GenBank/DDBJ databases">
        <title>Multicomponent nature underlies the extraordinary mechanical properties of spider dragline silk.</title>
        <authorList>
            <person name="Kono N."/>
            <person name="Nakamura H."/>
            <person name="Mori M."/>
            <person name="Yoshida Y."/>
            <person name="Ohtoshi R."/>
            <person name="Malay A.D."/>
            <person name="Moran D.A.P."/>
            <person name="Tomita M."/>
            <person name="Numata K."/>
            <person name="Arakawa K."/>
        </authorList>
    </citation>
    <scope>NUCLEOTIDE SEQUENCE</scope>
</reference>
<proteinExistence type="predicted"/>
<organism evidence="1 2">
    <name type="scientific">Trichonephila clavipes</name>
    <name type="common">Golden silk orbweaver</name>
    <name type="synonym">Nephila clavipes</name>
    <dbReference type="NCBI Taxonomy" id="2585209"/>
    <lineage>
        <taxon>Eukaryota</taxon>
        <taxon>Metazoa</taxon>
        <taxon>Ecdysozoa</taxon>
        <taxon>Arthropoda</taxon>
        <taxon>Chelicerata</taxon>
        <taxon>Arachnida</taxon>
        <taxon>Araneae</taxon>
        <taxon>Araneomorphae</taxon>
        <taxon>Entelegynae</taxon>
        <taxon>Araneoidea</taxon>
        <taxon>Nephilidae</taxon>
        <taxon>Trichonephila</taxon>
    </lineage>
</organism>
<evidence type="ECO:0000313" key="2">
    <source>
        <dbReference type="Proteomes" id="UP000887159"/>
    </source>
</evidence>
<protein>
    <submittedName>
        <fullName evidence="1">Uncharacterized protein</fullName>
    </submittedName>
</protein>
<sequence>MEAGWSTRREARQLGGSDWVVKICWDQQIQEMSFTRRPGSGNPQQTSRQEDHHIVRNAHVQPTASSAAIHAQVASSQGALRLLEPYEGAWLKDIKDGDAHYVYCP</sequence>
<keyword evidence="2" id="KW-1185">Reference proteome</keyword>
<evidence type="ECO:0000313" key="1">
    <source>
        <dbReference type="EMBL" id="GFY20073.1"/>
    </source>
</evidence>